<protein>
    <submittedName>
        <fullName evidence="5">Bifunctional diguanylate cyclase/phosphodiesterase</fullName>
    </submittedName>
</protein>
<organism evidence="5 6">
    <name type="scientific">Planococcus halocryophilus</name>
    <dbReference type="NCBI Taxonomy" id="1215089"/>
    <lineage>
        <taxon>Bacteria</taxon>
        <taxon>Bacillati</taxon>
        <taxon>Bacillota</taxon>
        <taxon>Bacilli</taxon>
        <taxon>Bacillales</taxon>
        <taxon>Caryophanaceae</taxon>
        <taxon>Planococcus</taxon>
    </lineage>
</organism>
<keyword evidence="6" id="KW-1185">Reference proteome</keyword>
<dbReference type="AlphaFoldDB" id="A0A1C7DR10"/>
<dbReference type="SUPFAM" id="SSF55785">
    <property type="entry name" value="PYP-like sensor domain (PAS domain)"/>
    <property type="match status" value="1"/>
</dbReference>
<dbReference type="PANTHER" id="PTHR44757">
    <property type="entry name" value="DIGUANYLATE CYCLASE DGCP"/>
    <property type="match status" value="1"/>
</dbReference>
<dbReference type="SMART" id="SM00052">
    <property type="entry name" value="EAL"/>
    <property type="match status" value="1"/>
</dbReference>
<dbReference type="Pfam" id="PF00990">
    <property type="entry name" value="GGDEF"/>
    <property type="match status" value="1"/>
</dbReference>
<evidence type="ECO:0000259" key="4">
    <source>
        <dbReference type="PROSITE" id="PS50887"/>
    </source>
</evidence>
<dbReference type="InterPro" id="IPR000160">
    <property type="entry name" value="GGDEF_dom"/>
</dbReference>
<dbReference type="Pfam" id="PF00563">
    <property type="entry name" value="EAL"/>
    <property type="match status" value="1"/>
</dbReference>
<accession>A0A1C7DR10</accession>
<dbReference type="STRING" id="1215089.BBI08_09255"/>
<dbReference type="InterPro" id="IPR029787">
    <property type="entry name" value="Nucleotide_cyclase"/>
</dbReference>
<dbReference type="CDD" id="cd01949">
    <property type="entry name" value="GGDEF"/>
    <property type="match status" value="1"/>
</dbReference>
<evidence type="ECO:0000313" key="5">
    <source>
        <dbReference type="EMBL" id="ANU14029.1"/>
    </source>
</evidence>
<dbReference type="InterPro" id="IPR001633">
    <property type="entry name" value="EAL_dom"/>
</dbReference>
<dbReference type="InterPro" id="IPR001610">
    <property type="entry name" value="PAC"/>
</dbReference>
<dbReference type="InterPro" id="IPR000014">
    <property type="entry name" value="PAS"/>
</dbReference>
<dbReference type="Gene3D" id="3.30.450.40">
    <property type="match status" value="1"/>
</dbReference>
<dbReference type="InterPro" id="IPR035919">
    <property type="entry name" value="EAL_sf"/>
</dbReference>
<dbReference type="Gene3D" id="3.30.450.20">
    <property type="entry name" value="PAS domain"/>
    <property type="match status" value="1"/>
</dbReference>
<feature type="domain" description="GGDEF" evidence="4">
    <location>
        <begin position="336"/>
        <end position="468"/>
    </location>
</feature>
<reference evidence="5" key="1">
    <citation type="submission" date="2016-10" db="EMBL/GenBank/DDBJ databases">
        <authorList>
            <person name="de Groot N.N."/>
        </authorList>
    </citation>
    <scope>NUCLEOTIDE SEQUENCE</scope>
    <source>
        <strain evidence="5">DSM 24743</strain>
    </source>
</reference>
<dbReference type="SMART" id="SM00086">
    <property type="entry name" value="PAC"/>
    <property type="match status" value="1"/>
</dbReference>
<dbReference type="Pfam" id="PF13426">
    <property type="entry name" value="PAS_9"/>
    <property type="match status" value="1"/>
</dbReference>
<dbReference type="PANTHER" id="PTHR44757:SF2">
    <property type="entry name" value="BIOFILM ARCHITECTURE MAINTENANCE PROTEIN MBAA"/>
    <property type="match status" value="1"/>
</dbReference>
<dbReference type="PROSITE" id="PS50887">
    <property type="entry name" value="GGDEF"/>
    <property type="match status" value="1"/>
</dbReference>
<dbReference type="SMART" id="SM00065">
    <property type="entry name" value="GAF"/>
    <property type="match status" value="1"/>
</dbReference>
<dbReference type="InterPro" id="IPR043128">
    <property type="entry name" value="Rev_trsase/Diguanyl_cyclase"/>
</dbReference>
<evidence type="ECO:0000259" key="1">
    <source>
        <dbReference type="PROSITE" id="PS50112"/>
    </source>
</evidence>
<evidence type="ECO:0000259" key="2">
    <source>
        <dbReference type="PROSITE" id="PS50113"/>
    </source>
</evidence>
<dbReference type="SUPFAM" id="SSF55781">
    <property type="entry name" value="GAF domain-like"/>
    <property type="match status" value="1"/>
</dbReference>
<dbReference type="InterPro" id="IPR035965">
    <property type="entry name" value="PAS-like_dom_sf"/>
</dbReference>
<feature type="domain" description="PAS" evidence="1">
    <location>
        <begin position="40"/>
        <end position="86"/>
    </location>
</feature>
<dbReference type="PROSITE" id="PS50113">
    <property type="entry name" value="PAC"/>
    <property type="match status" value="1"/>
</dbReference>
<feature type="domain" description="PAC" evidence="2">
    <location>
        <begin position="89"/>
        <end position="141"/>
    </location>
</feature>
<dbReference type="RefSeq" id="WP_008496897.1">
    <property type="nucleotide sequence ID" value="NZ_CP016537.2"/>
</dbReference>
<dbReference type="KEGG" id="phc:BBI08_09255"/>
<dbReference type="CDD" id="cd01948">
    <property type="entry name" value="EAL"/>
    <property type="match status" value="1"/>
</dbReference>
<dbReference type="Proteomes" id="UP000092687">
    <property type="component" value="Chromosome"/>
</dbReference>
<dbReference type="SMART" id="SM00267">
    <property type="entry name" value="GGDEF"/>
    <property type="match status" value="1"/>
</dbReference>
<dbReference type="NCBIfam" id="TIGR00254">
    <property type="entry name" value="GGDEF"/>
    <property type="match status" value="1"/>
</dbReference>
<dbReference type="Pfam" id="PF13185">
    <property type="entry name" value="GAF_2"/>
    <property type="match status" value="1"/>
</dbReference>
<evidence type="ECO:0000259" key="3">
    <source>
        <dbReference type="PROSITE" id="PS50883"/>
    </source>
</evidence>
<proteinExistence type="predicted"/>
<evidence type="ECO:0000313" key="6">
    <source>
        <dbReference type="Proteomes" id="UP000092687"/>
    </source>
</evidence>
<dbReference type="CDD" id="cd00130">
    <property type="entry name" value="PAS"/>
    <property type="match status" value="1"/>
</dbReference>
<dbReference type="PROSITE" id="PS50883">
    <property type="entry name" value="EAL"/>
    <property type="match status" value="1"/>
</dbReference>
<dbReference type="PROSITE" id="PS50112">
    <property type="entry name" value="PAS"/>
    <property type="match status" value="1"/>
</dbReference>
<dbReference type="NCBIfam" id="TIGR00229">
    <property type="entry name" value="sensory_box"/>
    <property type="match status" value="1"/>
</dbReference>
<dbReference type="EMBL" id="CP016537">
    <property type="protein sequence ID" value="ANU14029.1"/>
    <property type="molecule type" value="Genomic_DNA"/>
</dbReference>
<dbReference type="SUPFAM" id="SSF141868">
    <property type="entry name" value="EAL domain-like"/>
    <property type="match status" value="1"/>
</dbReference>
<dbReference type="SUPFAM" id="SSF55073">
    <property type="entry name" value="Nucleotide cyclase"/>
    <property type="match status" value="1"/>
</dbReference>
<name>A0A1C7DR10_9BACL</name>
<dbReference type="InterPro" id="IPR029016">
    <property type="entry name" value="GAF-like_dom_sf"/>
</dbReference>
<gene>
    <name evidence="5" type="ORF">BBI08_09255</name>
</gene>
<feature type="domain" description="EAL" evidence="3">
    <location>
        <begin position="477"/>
        <end position="725"/>
    </location>
</feature>
<dbReference type="InterPro" id="IPR000700">
    <property type="entry name" value="PAS-assoc_C"/>
</dbReference>
<dbReference type="InterPro" id="IPR052155">
    <property type="entry name" value="Biofilm_reg_signaling"/>
</dbReference>
<dbReference type="InterPro" id="IPR003018">
    <property type="entry name" value="GAF"/>
</dbReference>
<dbReference type="OrthoDB" id="2624050at2"/>
<dbReference type="Gene3D" id="3.30.70.270">
    <property type="match status" value="1"/>
</dbReference>
<dbReference type="Gene3D" id="3.20.20.450">
    <property type="entry name" value="EAL domain"/>
    <property type="match status" value="1"/>
</dbReference>
<sequence>MHTHELMNDNKVIMEWLRRLGVKFHTSFLVINSEIESQPIVYANEAFFKMIGYSEEETLGRNGRFLHGEKTSQKASENIHACIASGEAGIFEIVNYRKNGTPFWNELSIQPLTFPEKNLKFTLLLQRDITERKRTEAMNTLQKQTYKKIESGHKLNSILQNICHACELFFIDGAKCTVLLIDNDERVYTIGATKSMPKSFEEAIIGLKVEGDIGTCGAAFYRGQPVIVEDMTTDYLWRNHQHLVEKFGLVSSWSIPILNMEDVAIGTFGIYFPAPVIPSDKDLKFMEGVASIVSLAIKYSHQHEEILRLAYSDGDTDLPNRNYFRNEIDKLLKKGQEGFVAFISTDEYTKVVDQYGHRAGDALMHEIGKRLTVHQNSSENLIARFSDSTLSLYSITPFVKIPEYLDQLMRGFADPIKVGDMELFLTLKIGVAIVMPHQKDSEELIRCSDSALSQAKLRTGEAICYFESELDEFLMRDLRVANELTAALNRNEIGVYLQPKVDLETGEVLSFEALARWTSPDLGVIPPDIFIPAAEKNGKIRLLEKSILKQVLEWMKKRVDQGLKMRQVAINISADHFFHHAFVSNLLDMTTEYGIEPKWIRLEITERIGFVDIETANKVFKHLKYCGFTASIDDFGTGYSSLSYLQKLPIEELKIDRSFISNMDEPGTLAIIQTIIQLANNLNMHAVAEGVETDKERKILLRLGCKEGQGYLFYKPMPLNEAFLL</sequence>